<gene>
    <name evidence="2" type="ORF">SAMN00808754_2043</name>
</gene>
<evidence type="ECO:0000259" key="1">
    <source>
        <dbReference type="Pfam" id="PF26160"/>
    </source>
</evidence>
<dbReference type="EMBL" id="LT838272">
    <property type="protein sequence ID" value="SMB97947.1"/>
    <property type="molecule type" value="Genomic_DNA"/>
</dbReference>
<proteinExistence type="predicted"/>
<accession>A0A1W1VX52</accession>
<dbReference type="AlphaFoldDB" id="A0A1W1VX52"/>
<dbReference type="STRING" id="698762.SAMN00808754_2043"/>
<dbReference type="InterPro" id="IPR058869">
    <property type="entry name" value="YqzN_YkzM"/>
</dbReference>
<organism evidence="2 3">
    <name type="scientific">Thermanaeromonas toyohensis ToBE</name>
    <dbReference type="NCBI Taxonomy" id="698762"/>
    <lineage>
        <taxon>Bacteria</taxon>
        <taxon>Bacillati</taxon>
        <taxon>Bacillota</taxon>
        <taxon>Clostridia</taxon>
        <taxon>Neomoorellales</taxon>
        <taxon>Neomoorellaceae</taxon>
        <taxon>Thermanaeromonas</taxon>
    </lineage>
</organism>
<evidence type="ECO:0000313" key="2">
    <source>
        <dbReference type="EMBL" id="SMB97947.1"/>
    </source>
</evidence>
<dbReference type="Proteomes" id="UP000192569">
    <property type="component" value="Chromosome I"/>
</dbReference>
<dbReference type="Pfam" id="PF26160">
    <property type="entry name" value="YqzN_YkzM"/>
    <property type="match status" value="1"/>
</dbReference>
<name>A0A1W1VX52_9FIRM</name>
<sequence>MMPKATETNPKYSREELISNAEVLFGVKPEVLAGALYGNDRKEFTIDEMRQLIKAFLERRVS</sequence>
<feature type="domain" description="YqzN/YkzM" evidence="1">
    <location>
        <begin position="9"/>
        <end position="59"/>
    </location>
</feature>
<protein>
    <recommendedName>
        <fullName evidence="1">YqzN/YkzM domain-containing protein</fullName>
    </recommendedName>
</protein>
<evidence type="ECO:0000313" key="3">
    <source>
        <dbReference type="Proteomes" id="UP000192569"/>
    </source>
</evidence>
<keyword evidence="3" id="KW-1185">Reference proteome</keyword>
<reference evidence="2 3" key="1">
    <citation type="submission" date="2017-04" db="EMBL/GenBank/DDBJ databases">
        <authorList>
            <person name="Afonso C.L."/>
            <person name="Miller P.J."/>
            <person name="Scott M.A."/>
            <person name="Spackman E."/>
            <person name="Goraichik I."/>
            <person name="Dimitrov K.M."/>
            <person name="Suarez D.L."/>
            <person name="Swayne D.E."/>
        </authorList>
    </citation>
    <scope>NUCLEOTIDE SEQUENCE [LARGE SCALE GENOMIC DNA]</scope>
    <source>
        <strain evidence="2 3">ToBE</strain>
    </source>
</reference>